<evidence type="ECO:0000313" key="3">
    <source>
        <dbReference type="Proteomes" id="UP000003706"/>
    </source>
</evidence>
<dbReference type="AlphaFoldDB" id="H1KZG4"/>
<name>H1KZG4_9EURY</name>
<reference evidence="2 3" key="1">
    <citation type="submission" date="2011-09" db="EMBL/GenBank/DDBJ databases">
        <title>The draft genome of Methanotorris formicicus Mc-S-70.</title>
        <authorList>
            <consortium name="US DOE Joint Genome Institute (JGI-PGF)"/>
            <person name="Lucas S."/>
            <person name="Han J."/>
            <person name="Lapidus A."/>
            <person name="Cheng J.-F."/>
            <person name="Goodwin L."/>
            <person name="Pitluck S."/>
            <person name="Peters L."/>
            <person name="Land M.L."/>
            <person name="Hauser L."/>
            <person name="Sieprawska-Lupa M."/>
            <person name="Takai K."/>
            <person name="Miyazaki J."/>
            <person name="Whitman W."/>
            <person name="Woyke T.J."/>
        </authorList>
    </citation>
    <scope>NUCLEOTIDE SEQUENCE [LARGE SCALE GENOMIC DNA]</scope>
    <source>
        <strain evidence="2 3">Mc-S-70</strain>
    </source>
</reference>
<gene>
    <name evidence="2" type="ORF">MetfoDRAFT_1187</name>
</gene>
<feature type="domain" description="Transcription regulator TrmB C-terminal" evidence="1">
    <location>
        <begin position="42"/>
        <end position="113"/>
    </location>
</feature>
<evidence type="ECO:0000259" key="1">
    <source>
        <dbReference type="Pfam" id="PF11495"/>
    </source>
</evidence>
<accession>H1KZG4</accession>
<dbReference type="Proteomes" id="UP000003706">
    <property type="component" value="Unassembled WGS sequence"/>
</dbReference>
<dbReference type="InterPro" id="IPR021586">
    <property type="entry name" value="Tscrpt_reg_TrmB_C"/>
</dbReference>
<evidence type="ECO:0000313" key="2">
    <source>
        <dbReference type="EMBL" id="EHP85972.1"/>
    </source>
</evidence>
<sequence>MKKITLLEILVVVAILTTTLAVGYKFLKGNNTEFSGDEMYKCAWIADKIMAKGFPLYAEIEGRWTSSNENFKGRVLVTGSSGGTLFAIYKNQTITIGGKLASKEDIAANKIKLMPLGNTIIKYELEPINASSFKNLKDRIKIPKNLTILDVYVYGVFGVDSKTYSPSEQQRIKNYLSTNLPYAYVYFTYGGAFFNGKLDLNYLDYLDNLMKPENITTSRLDVYVVVNETTNQINKKELKFNNVRLITWS</sequence>
<dbReference type="OrthoDB" id="65805at2157"/>
<dbReference type="PATRIC" id="fig|647171.4.peg.1165"/>
<dbReference type="Pfam" id="PF11495">
    <property type="entry name" value="Regulator_TrmB"/>
    <property type="match status" value="1"/>
</dbReference>
<proteinExistence type="predicted"/>
<dbReference type="SUPFAM" id="SSF159071">
    <property type="entry name" value="TrmB C-terminal domain-like"/>
    <property type="match status" value="1"/>
</dbReference>
<comment type="caution">
    <text evidence="2">The sequence shown here is derived from an EMBL/GenBank/DDBJ whole genome shotgun (WGS) entry which is preliminary data.</text>
</comment>
<dbReference type="EMBL" id="AGJL01000028">
    <property type="protein sequence ID" value="EHP85972.1"/>
    <property type="molecule type" value="Genomic_DNA"/>
</dbReference>
<organism evidence="2 3">
    <name type="scientific">Methanotorris formicicus Mc-S-70</name>
    <dbReference type="NCBI Taxonomy" id="647171"/>
    <lineage>
        <taxon>Archaea</taxon>
        <taxon>Methanobacteriati</taxon>
        <taxon>Methanobacteriota</taxon>
        <taxon>Methanomada group</taxon>
        <taxon>Methanococci</taxon>
        <taxon>Methanococcales</taxon>
        <taxon>Methanocaldococcaceae</taxon>
        <taxon>Methanotorris</taxon>
    </lineage>
</organism>
<protein>
    <recommendedName>
        <fullName evidence="1">Transcription regulator TrmB C-terminal domain-containing protein</fullName>
    </recommendedName>
</protein>
<dbReference type="RefSeq" id="WP_007044619.1">
    <property type="nucleotide sequence ID" value="NZ_AGJL01000028.1"/>
</dbReference>
<dbReference type="STRING" id="647171.MetfoDRAFT_1187"/>
<keyword evidence="3" id="KW-1185">Reference proteome</keyword>